<proteinExistence type="predicted"/>
<dbReference type="Pfam" id="PF20169">
    <property type="entry name" value="DUF6537"/>
    <property type="match status" value="1"/>
</dbReference>
<dbReference type="Gene3D" id="3.40.920.10">
    <property type="entry name" value="Pyruvate-ferredoxin oxidoreductase, PFOR, domain III"/>
    <property type="match status" value="1"/>
</dbReference>
<dbReference type="AlphaFoldDB" id="A0A261SJ00"/>
<dbReference type="SUPFAM" id="SSF53323">
    <property type="entry name" value="Pyruvate-ferredoxin oxidoreductase, PFOR, domain III"/>
    <property type="match status" value="1"/>
</dbReference>
<evidence type="ECO:0000313" key="5">
    <source>
        <dbReference type="EMBL" id="OZI36740.1"/>
    </source>
</evidence>
<evidence type="ECO:0000259" key="3">
    <source>
        <dbReference type="Pfam" id="PF01558"/>
    </source>
</evidence>
<gene>
    <name evidence="5" type="ORF">CEG14_14120</name>
</gene>
<feature type="region of interest" description="Disordered" evidence="2">
    <location>
        <begin position="246"/>
        <end position="266"/>
    </location>
</feature>
<dbReference type="Pfam" id="PF01558">
    <property type="entry name" value="POR"/>
    <property type="match status" value="1"/>
</dbReference>
<dbReference type="PANTHER" id="PTHR43854:SF1">
    <property type="entry name" value="INDOLEPYRUVATE OXIDOREDUCTASE SUBUNIT IORB"/>
    <property type="match status" value="1"/>
</dbReference>
<keyword evidence="5" id="KW-0670">Pyruvate</keyword>
<accession>A0A261SJ00</accession>
<dbReference type="InterPro" id="IPR002869">
    <property type="entry name" value="Pyrv_flavodox_OxRed_cen"/>
</dbReference>
<dbReference type="RefSeq" id="WP_094827543.1">
    <property type="nucleotide sequence ID" value="NZ_NEVL01000003.1"/>
</dbReference>
<feature type="domain" description="Pyruvate/ketoisovalerate oxidoreductase catalytic" evidence="3">
    <location>
        <begin position="15"/>
        <end position="205"/>
    </location>
</feature>
<dbReference type="Proteomes" id="UP000217005">
    <property type="component" value="Unassembled WGS sequence"/>
</dbReference>
<dbReference type="NCBIfam" id="NF006179">
    <property type="entry name" value="PRK08312.1"/>
    <property type="match status" value="1"/>
</dbReference>
<evidence type="ECO:0000313" key="6">
    <source>
        <dbReference type="Proteomes" id="UP000217005"/>
    </source>
</evidence>
<reference evidence="5 6" key="1">
    <citation type="submission" date="2017-05" db="EMBL/GenBank/DDBJ databases">
        <title>Complete and WGS of Bordetella genogroups.</title>
        <authorList>
            <person name="Spilker T."/>
            <person name="LiPuma J."/>
        </authorList>
    </citation>
    <scope>NUCLEOTIDE SEQUENCE [LARGE SCALE GENOMIC DNA]</scope>
    <source>
        <strain evidence="5 6">AU17610</strain>
    </source>
</reference>
<evidence type="ECO:0000256" key="2">
    <source>
        <dbReference type="SAM" id="MobiDB-lite"/>
    </source>
</evidence>
<evidence type="ECO:0000256" key="1">
    <source>
        <dbReference type="ARBA" id="ARBA00023002"/>
    </source>
</evidence>
<organism evidence="5 6">
    <name type="scientific">Bordetella genomosp. 1</name>
    <dbReference type="NCBI Taxonomy" id="1395607"/>
    <lineage>
        <taxon>Bacteria</taxon>
        <taxon>Pseudomonadati</taxon>
        <taxon>Pseudomonadota</taxon>
        <taxon>Betaproteobacteria</taxon>
        <taxon>Burkholderiales</taxon>
        <taxon>Alcaligenaceae</taxon>
        <taxon>Bordetella</taxon>
    </lineage>
</organism>
<sequence length="542" mass="57344">MNGIRPVSILIAALGGEGGGVLADWIIAAATAQGFPVQSASVPGVAQRTGATNYYLEVLPVARAALGGREPVLSLVPFPGDVTLVAATELVEAGRMLQAGYVSPERTLLVGSAHREYAVSEKAAMADGRYRTERIVASARALAREAILFDMAVLAARHRTVINTVLFGAMAGSGGLPFSRAVCEDAIRATGKAVAASLAGFAAGFDAVSAARARNDVAAESPIEPPPQPGARLPHTAVPMAADALAGPSAEPAADEPPPGPRGARVAGLPPALRAIAAQGVAQVLDYQDLDYADRYLDRVESVLGTEQAHGEPDLPVTLAVARWLALWMSYEDVIRVADLKTRRDRLARVRREAGAADDEPMHLTEFLKPGLDELCSVLPGALARRVRRRWGARGGQGGVPLHLRTSTVSGFALLCVLRGLRRWRPRTERYAREHALMTRWLDAVRGLLARDAAAALELARCGNLVKGYGETSERGHRNLTAILDDVAARAEGSEPLAARIARARDAALADPQGQTLARALDLPPPALVEQPLRFVRRPAPG</sequence>
<dbReference type="InterPro" id="IPR046667">
    <property type="entry name" value="DUF6537"/>
</dbReference>
<feature type="domain" description="DUF6537" evidence="4">
    <location>
        <begin position="273"/>
        <end position="485"/>
    </location>
</feature>
<dbReference type="InterPro" id="IPR052198">
    <property type="entry name" value="IorB_Oxidoreductase"/>
</dbReference>
<keyword evidence="1" id="KW-0560">Oxidoreductase</keyword>
<name>A0A261SJ00_9BORD</name>
<dbReference type="GO" id="GO:0016903">
    <property type="term" value="F:oxidoreductase activity, acting on the aldehyde or oxo group of donors"/>
    <property type="evidence" value="ECO:0007669"/>
    <property type="project" value="InterPro"/>
</dbReference>
<dbReference type="OrthoDB" id="6135558at2"/>
<dbReference type="EMBL" id="NEVL01000003">
    <property type="protein sequence ID" value="OZI36740.1"/>
    <property type="molecule type" value="Genomic_DNA"/>
</dbReference>
<dbReference type="InterPro" id="IPR019752">
    <property type="entry name" value="Pyrv/ketoisovalerate_OxRed_cat"/>
</dbReference>
<evidence type="ECO:0000259" key="4">
    <source>
        <dbReference type="Pfam" id="PF20169"/>
    </source>
</evidence>
<dbReference type="PANTHER" id="PTHR43854">
    <property type="entry name" value="INDOLEPYRUVATE OXIDOREDUCTASE SUBUNIT IORB"/>
    <property type="match status" value="1"/>
</dbReference>
<comment type="caution">
    <text evidence="5">The sequence shown here is derived from an EMBL/GenBank/DDBJ whole genome shotgun (WGS) entry which is preliminary data.</text>
</comment>
<protein>
    <submittedName>
        <fullName evidence="5">Indolepyruvate oxidoreductase subunit B</fullName>
    </submittedName>
</protein>